<name>B4MAG9_DROVI</name>
<dbReference type="FunCoup" id="B4MAG9">
    <property type="interactions" value="17"/>
</dbReference>
<organism evidence="3 5">
    <name type="scientific">Drosophila virilis</name>
    <name type="common">Fruit fly</name>
    <dbReference type="NCBI Taxonomy" id="7244"/>
    <lineage>
        <taxon>Eukaryota</taxon>
        <taxon>Metazoa</taxon>
        <taxon>Ecdysozoa</taxon>
        <taxon>Arthropoda</taxon>
        <taxon>Hexapoda</taxon>
        <taxon>Insecta</taxon>
        <taxon>Pterygota</taxon>
        <taxon>Neoptera</taxon>
        <taxon>Endopterygota</taxon>
        <taxon>Diptera</taxon>
        <taxon>Brachycera</taxon>
        <taxon>Muscomorpha</taxon>
        <taxon>Ephydroidea</taxon>
        <taxon>Drosophilidae</taxon>
        <taxon>Drosophila</taxon>
    </lineage>
</organism>
<feature type="region of interest" description="Disordered" evidence="1">
    <location>
        <begin position="71"/>
        <end position="132"/>
    </location>
</feature>
<proteinExistence type="predicted"/>
<dbReference type="KEGG" id="dvi:6634784"/>
<reference evidence="3" key="2">
    <citation type="journal article" date="2008" name="Bioinformatics">
        <title>Assembly reconciliation.</title>
        <authorList>
            <person name="Zimin A.V."/>
            <person name="Smith D.R."/>
            <person name="Sutton G."/>
            <person name="Yorke J.A."/>
        </authorList>
    </citation>
    <scope>NUCLEOTIDE SEQUENCE</scope>
    <source>
        <strain evidence="3">TSC#15010-1051.87</strain>
    </source>
</reference>
<evidence type="ECO:0000256" key="2">
    <source>
        <dbReference type="SAM" id="SignalP"/>
    </source>
</evidence>
<dbReference type="InParanoid" id="B4MAG9"/>
<dbReference type="OMA" id="REFQPPY"/>
<keyword evidence="5" id="KW-1185">Reference proteome</keyword>
<dbReference type="PROSITE" id="PS51257">
    <property type="entry name" value="PROKAR_LIPOPROTEIN"/>
    <property type="match status" value="1"/>
</dbReference>
<dbReference type="HOGENOM" id="CLU_928356_0_0_1"/>
<dbReference type="AlphaFoldDB" id="B4MAG9"/>
<dbReference type="Proteomes" id="UP000008792">
    <property type="component" value="Unassembled WGS sequence"/>
</dbReference>
<feature type="chain" id="PRO_5014298989" evidence="2">
    <location>
        <begin position="24"/>
        <end position="300"/>
    </location>
</feature>
<dbReference type="STRING" id="7244.B4MAG9"/>
<sequence length="300" mass="33652">MKRSTAILYIALAALYACAPSLAVVHGIQPSLSAKHFDATATNRNGYRYNGPAHKYLPAASELTTEAVTTTGHWEPNPVQPPAEQQLPYEHSFGSRPQTGYNGPYSMQYYEQAPGGDSWQQQQQQQDARQQQLSTFQYAANHQAAAGAAAGGQPGQADNLFAGAQHDRRLESGQRGAQLIGQALPERYQRQPFAVPQPERDAANFVQMQSNSFELPPIYSMHRAWPEQQSHKQQQDFEYSGQGQFYGHGQFEQQFQLQQQQQQQLLEYPQSSILQVHVHSPTTQTAYLPPPSREFQAPYY</sequence>
<evidence type="ECO:0000313" key="4">
    <source>
        <dbReference type="EMBL" id="KRF82610.1"/>
    </source>
</evidence>
<accession>B4MAG9</accession>
<feature type="compositionally biased region" description="Low complexity" evidence="1">
    <location>
        <begin position="120"/>
        <end position="132"/>
    </location>
</feature>
<reference evidence="3 5" key="1">
    <citation type="journal article" date="2007" name="Nature">
        <title>Evolution of genes and genomes on the Drosophila phylogeny.</title>
        <authorList>
            <consortium name="Drosophila 12 Genomes Consortium"/>
            <person name="Clark A.G."/>
            <person name="Eisen M.B."/>
            <person name="Smith D.R."/>
            <person name="Bergman C.M."/>
            <person name="Oliver B."/>
            <person name="Markow T.A."/>
            <person name="Kaufman T.C."/>
            <person name="Kellis M."/>
            <person name="Gelbart W."/>
            <person name="Iyer V.N."/>
            <person name="Pollard D.A."/>
            <person name="Sackton T.B."/>
            <person name="Larracuente A.M."/>
            <person name="Singh N.D."/>
            <person name="Abad J.P."/>
            <person name="Abt D.N."/>
            <person name="Adryan B."/>
            <person name="Aguade M."/>
            <person name="Akashi H."/>
            <person name="Anderson W.W."/>
            <person name="Aquadro C.F."/>
            <person name="Ardell D.H."/>
            <person name="Arguello R."/>
            <person name="Artieri C.G."/>
            <person name="Barbash D.A."/>
            <person name="Barker D."/>
            <person name="Barsanti P."/>
            <person name="Batterham P."/>
            <person name="Batzoglou S."/>
            <person name="Begun D."/>
            <person name="Bhutkar A."/>
            <person name="Blanco E."/>
            <person name="Bosak S.A."/>
            <person name="Bradley R.K."/>
            <person name="Brand A.D."/>
            <person name="Brent M.R."/>
            <person name="Brooks A.N."/>
            <person name="Brown R.H."/>
            <person name="Butlin R.K."/>
            <person name="Caggese C."/>
            <person name="Calvi B.R."/>
            <person name="Bernardo de Carvalho A."/>
            <person name="Caspi A."/>
            <person name="Castrezana S."/>
            <person name="Celniker S.E."/>
            <person name="Chang J.L."/>
            <person name="Chapple C."/>
            <person name="Chatterji S."/>
            <person name="Chinwalla A."/>
            <person name="Civetta A."/>
            <person name="Clifton S.W."/>
            <person name="Comeron J.M."/>
            <person name="Costello J.C."/>
            <person name="Coyne J.A."/>
            <person name="Daub J."/>
            <person name="David R.G."/>
            <person name="Delcher A.L."/>
            <person name="Delehaunty K."/>
            <person name="Do C.B."/>
            <person name="Ebling H."/>
            <person name="Edwards K."/>
            <person name="Eickbush T."/>
            <person name="Evans J.D."/>
            <person name="Filipski A."/>
            <person name="Findeiss S."/>
            <person name="Freyhult E."/>
            <person name="Fulton L."/>
            <person name="Fulton R."/>
            <person name="Garcia A.C."/>
            <person name="Gardiner A."/>
            <person name="Garfield D.A."/>
            <person name="Garvin B.E."/>
            <person name="Gibson G."/>
            <person name="Gilbert D."/>
            <person name="Gnerre S."/>
            <person name="Godfrey J."/>
            <person name="Good R."/>
            <person name="Gotea V."/>
            <person name="Gravely B."/>
            <person name="Greenberg A.J."/>
            <person name="Griffiths-Jones S."/>
            <person name="Gross S."/>
            <person name="Guigo R."/>
            <person name="Gustafson E.A."/>
            <person name="Haerty W."/>
            <person name="Hahn M.W."/>
            <person name="Halligan D.L."/>
            <person name="Halpern A.L."/>
            <person name="Halter G.M."/>
            <person name="Han M.V."/>
            <person name="Heger A."/>
            <person name="Hillier L."/>
            <person name="Hinrichs A.S."/>
            <person name="Holmes I."/>
            <person name="Hoskins R.A."/>
            <person name="Hubisz M.J."/>
            <person name="Hultmark D."/>
            <person name="Huntley M.A."/>
            <person name="Jaffe D.B."/>
            <person name="Jagadeeshan S."/>
            <person name="Jeck W.R."/>
            <person name="Johnson J."/>
            <person name="Jones C.D."/>
            <person name="Jordan W.C."/>
            <person name="Karpen G.H."/>
            <person name="Kataoka E."/>
            <person name="Keightley P.D."/>
            <person name="Kheradpour P."/>
            <person name="Kirkness E.F."/>
            <person name="Koerich L.B."/>
            <person name="Kristiansen K."/>
            <person name="Kudrna D."/>
            <person name="Kulathinal R.J."/>
            <person name="Kumar S."/>
            <person name="Kwok R."/>
            <person name="Lander E."/>
            <person name="Langley C.H."/>
            <person name="Lapoint R."/>
            <person name="Lazzaro B.P."/>
            <person name="Lee S.J."/>
            <person name="Levesque L."/>
            <person name="Li R."/>
            <person name="Lin C.F."/>
            <person name="Lin M.F."/>
            <person name="Lindblad-Toh K."/>
            <person name="Llopart A."/>
            <person name="Long M."/>
            <person name="Low L."/>
            <person name="Lozovsky E."/>
            <person name="Lu J."/>
            <person name="Luo M."/>
            <person name="Machado C.A."/>
            <person name="Makalowski W."/>
            <person name="Marzo M."/>
            <person name="Matsuda M."/>
            <person name="Matzkin L."/>
            <person name="McAllister B."/>
            <person name="McBride C.S."/>
            <person name="McKernan B."/>
            <person name="McKernan K."/>
            <person name="Mendez-Lago M."/>
            <person name="Minx P."/>
            <person name="Mollenhauer M.U."/>
            <person name="Montooth K."/>
            <person name="Mount S.M."/>
            <person name="Mu X."/>
            <person name="Myers E."/>
            <person name="Negre B."/>
            <person name="Newfeld S."/>
            <person name="Nielsen R."/>
            <person name="Noor M.A."/>
            <person name="O'Grady P."/>
            <person name="Pachter L."/>
            <person name="Papaceit M."/>
            <person name="Parisi M.J."/>
            <person name="Parisi M."/>
            <person name="Parts L."/>
            <person name="Pedersen J.S."/>
            <person name="Pesole G."/>
            <person name="Phillippy A.M."/>
            <person name="Ponting C.P."/>
            <person name="Pop M."/>
            <person name="Porcelli D."/>
            <person name="Powell J.R."/>
            <person name="Prohaska S."/>
            <person name="Pruitt K."/>
            <person name="Puig M."/>
            <person name="Quesneville H."/>
            <person name="Ram K.R."/>
            <person name="Rand D."/>
            <person name="Rasmussen M.D."/>
            <person name="Reed L.K."/>
            <person name="Reenan R."/>
            <person name="Reily A."/>
            <person name="Remington K.A."/>
            <person name="Rieger T.T."/>
            <person name="Ritchie M.G."/>
            <person name="Robin C."/>
            <person name="Rogers Y.H."/>
            <person name="Rohde C."/>
            <person name="Rozas J."/>
            <person name="Rubenfield M.J."/>
            <person name="Ruiz A."/>
            <person name="Russo S."/>
            <person name="Salzberg S.L."/>
            <person name="Sanchez-Gracia A."/>
            <person name="Saranga D.J."/>
            <person name="Sato H."/>
            <person name="Schaeffer S.W."/>
            <person name="Schatz M.C."/>
            <person name="Schlenke T."/>
            <person name="Schwartz R."/>
            <person name="Segarra C."/>
            <person name="Singh R.S."/>
            <person name="Sirot L."/>
            <person name="Sirota M."/>
            <person name="Sisneros N.B."/>
            <person name="Smith C.D."/>
            <person name="Smith T.F."/>
            <person name="Spieth J."/>
            <person name="Stage D.E."/>
            <person name="Stark A."/>
            <person name="Stephan W."/>
            <person name="Strausberg R.L."/>
            <person name="Strempel S."/>
            <person name="Sturgill D."/>
            <person name="Sutton G."/>
            <person name="Sutton G.G."/>
            <person name="Tao W."/>
            <person name="Teichmann S."/>
            <person name="Tobari Y.N."/>
            <person name="Tomimura Y."/>
            <person name="Tsolas J.M."/>
            <person name="Valente V.L."/>
            <person name="Venter E."/>
            <person name="Venter J.C."/>
            <person name="Vicario S."/>
            <person name="Vieira F.G."/>
            <person name="Vilella A.J."/>
            <person name="Villasante A."/>
            <person name="Walenz B."/>
            <person name="Wang J."/>
            <person name="Wasserman M."/>
            <person name="Watts T."/>
            <person name="Wilson D."/>
            <person name="Wilson R.K."/>
            <person name="Wing R.A."/>
            <person name="Wolfner M.F."/>
            <person name="Wong A."/>
            <person name="Wong G.K."/>
            <person name="Wu C.I."/>
            <person name="Wu G."/>
            <person name="Yamamoto D."/>
            <person name="Yang H.P."/>
            <person name="Yang S.P."/>
            <person name="Yorke J.A."/>
            <person name="Yoshida K."/>
            <person name="Zdobnov E."/>
            <person name="Zhang P."/>
            <person name="Zhang Y."/>
            <person name="Zimin A.V."/>
            <person name="Baldwin J."/>
            <person name="Abdouelleil A."/>
            <person name="Abdulkadir J."/>
            <person name="Abebe A."/>
            <person name="Abera B."/>
            <person name="Abreu J."/>
            <person name="Acer S.C."/>
            <person name="Aftuck L."/>
            <person name="Alexander A."/>
            <person name="An P."/>
            <person name="Anderson E."/>
            <person name="Anderson S."/>
            <person name="Arachi H."/>
            <person name="Azer M."/>
            <person name="Bachantsang P."/>
            <person name="Barry A."/>
            <person name="Bayul T."/>
            <person name="Berlin A."/>
            <person name="Bessette D."/>
            <person name="Bloom T."/>
            <person name="Blye J."/>
            <person name="Boguslavskiy L."/>
            <person name="Bonnet C."/>
            <person name="Boukhgalter B."/>
            <person name="Bourzgui I."/>
            <person name="Brown A."/>
            <person name="Cahill P."/>
            <person name="Channer S."/>
            <person name="Cheshatsang Y."/>
            <person name="Chuda L."/>
            <person name="Citroen M."/>
            <person name="Collymore A."/>
            <person name="Cooke P."/>
            <person name="Costello M."/>
            <person name="D'Aco K."/>
            <person name="Daza R."/>
            <person name="De Haan G."/>
            <person name="DeGray S."/>
            <person name="DeMaso C."/>
            <person name="Dhargay N."/>
            <person name="Dooley K."/>
            <person name="Dooley E."/>
            <person name="Doricent M."/>
            <person name="Dorje P."/>
            <person name="Dorjee K."/>
            <person name="Dupes A."/>
            <person name="Elong R."/>
            <person name="Falk J."/>
            <person name="Farina A."/>
            <person name="Faro S."/>
            <person name="Ferguson D."/>
            <person name="Fisher S."/>
            <person name="Foley C.D."/>
            <person name="Franke A."/>
            <person name="Friedrich D."/>
            <person name="Gadbois L."/>
            <person name="Gearin G."/>
            <person name="Gearin C.R."/>
            <person name="Giannoukos G."/>
            <person name="Goode T."/>
            <person name="Graham J."/>
            <person name="Grandbois E."/>
            <person name="Grewal S."/>
            <person name="Gyaltsen K."/>
            <person name="Hafez N."/>
            <person name="Hagos B."/>
            <person name="Hall J."/>
            <person name="Henson C."/>
            <person name="Hollinger A."/>
            <person name="Honan T."/>
            <person name="Huard M.D."/>
            <person name="Hughes L."/>
            <person name="Hurhula B."/>
            <person name="Husby M.E."/>
            <person name="Kamat A."/>
            <person name="Kanga B."/>
            <person name="Kashin S."/>
            <person name="Khazanovich D."/>
            <person name="Kisner P."/>
            <person name="Lance K."/>
            <person name="Lara M."/>
            <person name="Lee W."/>
            <person name="Lennon N."/>
            <person name="Letendre F."/>
            <person name="LeVine R."/>
            <person name="Lipovsky A."/>
            <person name="Liu X."/>
            <person name="Liu J."/>
            <person name="Liu S."/>
            <person name="Lokyitsang T."/>
            <person name="Lokyitsang Y."/>
            <person name="Lubonja R."/>
            <person name="Lui A."/>
            <person name="MacDonald P."/>
            <person name="Magnisalis V."/>
            <person name="Maru K."/>
            <person name="Matthews C."/>
            <person name="McCusker W."/>
            <person name="McDonough S."/>
            <person name="Mehta T."/>
            <person name="Meldrim J."/>
            <person name="Meneus L."/>
            <person name="Mihai O."/>
            <person name="Mihalev A."/>
            <person name="Mihova T."/>
            <person name="Mittelman R."/>
            <person name="Mlenga V."/>
            <person name="Montmayeur A."/>
            <person name="Mulrain L."/>
            <person name="Navidi A."/>
            <person name="Naylor J."/>
            <person name="Negash T."/>
            <person name="Nguyen T."/>
            <person name="Nguyen N."/>
            <person name="Nicol R."/>
            <person name="Norbu C."/>
            <person name="Norbu N."/>
            <person name="Novod N."/>
            <person name="O'Neill B."/>
            <person name="Osman S."/>
            <person name="Markiewicz E."/>
            <person name="Oyono O.L."/>
            <person name="Patti C."/>
            <person name="Phunkhang P."/>
            <person name="Pierre F."/>
            <person name="Priest M."/>
            <person name="Raghuraman S."/>
            <person name="Rege F."/>
            <person name="Reyes R."/>
            <person name="Rise C."/>
            <person name="Rogov P."/>
            <person name="Ross K."/>
            <person name="Ryan E."/>
            <person name="Settipalli S."/>
            <person name="Shea T."/>
            <person name="Sherpa N."/>
            <person name="Shi L."/>
            <person name="Shih D."/>
            <person name="Sparrow T."/>
            <person name="Spaulding J."/>
            <person name="Stalker J."/>
            <person name="Stange-Thomann N."/>
            <person name="Stavropoulos S."/>
            <person name="Stone C."/>
            <person name="Strader C."/>
            <person name="Tesfaye S."/>
            <person name="Thomson T."/>
            <person name="Thoulutsang Y."/>
            <person name="Thoulutsang D."/>
            <person name="Topham K."/>
            <person name="Topping I."/>
            <person name="Tsamla T."/>
            <person name="Vassiliev H."/>
            <person name="Vo A."/>
            <person name="Wangchuk T."/>
            <person name="Wangdi T."/>
            <person name="Weiand M."/>
            <person name="Wilkinson J."/>
            <person name="Wilson A."/>
            <person name="Yadav S."/>
            <person name="Young G."/>
            <person name="Yu Q."/>
            <person name="Zembek L."/>
            <person name="Zhong D."/>
            <person name="Zimmer A."/>
            <person name="Zwirko Z."/>
            <person name="Jaffe D.B."/>
            <person name="Alvarez P."/>
            <person name="Brockman W."/>
            <person name="Butler J."/>
            <person name="Chin C."/>
            <person name="Gnerre S."/>
            <person name="Grabherr M."/>
            <person name="Kleber M."/>
            <person name="Mauceli E."/>
            <person name="MacCallum I."/>
        </authorList>
    </citation>
    <scope>NUCLEOTIDE SEQUENCE [LARGE SCALE GENOMIC DNA]</scope>
    <source>
        <strain evidence="3">TSC#15010-1051.87</strain>
        <strain evidence="5">Tucson 15010-1051.87</strain>
    </source>
</reference>
<dbReference type="eggNOG" id="ENOG502TBJ7">
    <property type="taxonomic scope" value="Eukaryota"/>
</dbReference>
<reference evidence="3" key="3">
    <citation type="submission" date="2008-06" db="EMBL/GenBank/DDBJ databases">
        <authorList>
            <consortium name="FlyBase"/>
        </authorList>
    </citation>
    <scope>NUCLEOTIDE SEQUENCE</scope>
    <source>
        <strain evidence="3">TSC#15010-1051.87</strain>
    </source>
</reference>
<dbReference type="OrthoDB" id="7868719at2759"/>
<gene>
    <name evidence="3" type="primary">Dvir\GJ15910</name>
    <name evidence="3" type="ORF">Dvir_GJ15910</name>
</gene>
<evidence type="ECO:0000256" key="1">
    <source>
        <dbReference type="SAM" id="MobiDB-lite"/>
    </source>
</evidence>
<evidence type="ECO:0000313" key="3">
    <source>
        <dbReference type="EMBL" id="EDW66228.1"/>
    </source>
</evidence>
<protein>
    <submittedName>
        <fullName evidence="3">Uncharacterized protein, isoform A</fullName>
    </submittedName>
    <submittedName>
        <fullName evidence="4">Uncharacterized protein, isoform B</fullName>
    </submittedName>
</protein>
<keyword evidence="2" id="KW-0732">Signal</keyword>
<feature type="signal peptide" evidence="2">
    <location>
        <begin position="1"/>
        <end position="23"/>
    </location>
</feature>
<dbReference type="EMBL" id="CH940655">
    <property type="protein sequence ID" value="KRF82610.1"/>
    <property type="molecule type" value="Genomic_DNA"/>
</dbReference>
<dbReference type="EMBL" id="CH940655">
    <property type="protein sequence ID" value="EDW66228.1"/>
    <property type="molecule type" value="Genomic_DNA"/>
</dbReference>
<evidence type="ECO:0000313" key="5">
    <source>
        <dbReference type="Proteomes" id="UP000008792"/>
    </source>
</evidence>